<feature type="transmembrane region" description="Helical" evidence="7">
    <location>
        <begin position="378"/>
        <end position="398"/>
    </location>
</feature>
<protein>
    <recommendedName>
        <fullName evidence="6">Transporter</fullName>
    </recommendedName>
</protein>
<feature type="transmembrane region" description="Helical" evidence="7">
    <location>
        <begin position="282"/>
        <end position="307"/>
    </location>
</feature>
<accession>A0ABP0F0T9</accession>
<dbReference type="Pfam" id="PF00209">
    <property type="entry name" value="SNF"/>
    <property type="match status" value="1"/>
</dbReference>
<dbReference type="PROSITE" id="PS00754">
    <property type="entry name" value="NA_NEUROTRAN_SYMP_2"/>
    <property type="match status" value="1"/>
</dbReference>
<feature type="transmembrane region" description="Helical" evidence="7">
    <location>
        <begin position="212"/>
        <end position="231"/>
    </location>
</feature>
<dbReference type="PROSITE" id="PS00610">
    <property type="entry name" value="NA_NEUROTRAN_SYMP_1"/>
    <property type="match status" value="1"/>
</dbReference>
<organism evidence="8 9">
    <name type="scientific">Clavelina lepadiformis</name>
    <name type="common">Light-bulb sea squirt</name>
    <name type="synonym">Ascidia lepadiformis</name>
    <dbReference type="NCBI Taxonomy" id="159417"/>
    <lineage>
        <taxon>Eukaryota</taxon>
        <taxon>Metazoa</taxon>
        <taxon>Chordata</taxon>
        <taxon>Tunicata</taxon>
        <taxon>Ascidiacea</taxon>
        <taxon>Aplousobranchia</taxon>
        <taxon>Clavelinidae</taxon>
        <taxon>Clavelina</taxon>
    </lineage>
</organism>
<feature type="transmembrane region" description="Helical" evidence="7">
    <location>
        <begin position="419"/>
        <end position="441"/>
    </location>
</feature>
<evidence type="ECO:0000313" key="9">
    <source>
        <dbReference type="Proteomes" id="UP001642483"/>
    </source>
</evidence>
<evidence type="ECO:0000256" key="6">
    <source>
        <dbReference type="RuleBase" id="RU003732"/>
    </source>
</evidence>
<dbReference type="PANTHER" id="PTHR11616">
    <property type="entry name" value="SODIUM/CHLORIDE DEPENDENT TRANSPORTER"/>
    <property type="match status" value="1"/>
</dbReference>
<reference evidence="8 9" key="1">
    <citation type="submission" date="2024-02" db="EMBL/GenBank/DDBJ databases">
        <authorList>
            <person name="Daric V."/>
            <person name="Darras S."/>
        </authorList>
    </citation>
    <scope>NUCLEOTIDE SEQUENCE [LARGE SCALE GENOMIC DNA]</scope>
</reference>
<evidence type="ECO:0000256" key="4">
    <source>
        <dbReference type="ARBA" id="ARBA00022989"/>
    </source>
</evidence>
<evidence type="ECO:0000256" key="2">
    <source>
        <dbReference type="ARBA" id="ARBA00022448"/>
    </source>
</evidence>
<evidence type="ECO:0000256" key="3">
    <source>
        <dbReference type="ARBA" id="ARBA00022692"/>
    </source>
</evidence>
<feature type="transmembrane region" description="Helical" evidence="7">
    <location>
        <begin position="319"/>
        <end position="340"/>
    </location>
</feature>
<dbReference type="Proteomes" id="UP001642483">
    <property type="component" value="Unassembled WGS sequence"/>
</dbReference>
<proteinExistence type="inferred from homology"/>
<dbReference type="PANTHER" id="PTHR11616:SF289">
    <property type="entry name" value="TRANSPORTER"/>
    <property type="match status" value="1"/>
</dbReference>
<keyword evidence="2 6" id="KW-0813">Transport</keyword>
<feature type="transmembrane region" description="Helical" evidence="7">
    <location>
        <begin position="238"/>
        <end position="262"/>
    </location>
</feature>
<keyword evidence="5 7" id="KW-0472">Membrane</keyword>
<dbReference type="EMBL" id="CAWYQH010000002">
    <property type="protein sequence ID" value="CAK8673316.1"/>
    <property type="molecule type" value="Genomic_DNA"/>
</dbReference>
<name>A0ABP0F0T9_CLALP</name>
<evidence type="ECO:0000256" key="1">
    <source>
        <dbReference type="ARBA" id="ARBA00004141"/>
    </source>
</evidence>
<dbReference type="PROSITE" id="PS50267">
    <property type="entry name" value="NA_NEUROTRAN_SYMP_3"/>
    <property type="match status" value="1"/>
</dbReference>
<evidence type="ECO:0000313" key="8">
    <source>
        <dbReference type="EMBL" id="CAK8673316.1"/>
    </source>
</evidence>
<keyword evidence="9" id="KW-1185">Reference proteome</keyword>
<dbReference type="InterPro" id="IPR000175">
    <property type="entry name" value="Na/ntran_symport"/>
</dbReference>
<comment type="caution">
    <text evidence="8">The sequence shown here is derived from an EMBL/GenBank/DDBJ whole genome shotgun (WGS) entry which is preliminary data.</text>
</comment>
<comment type="subcellular location">
    <subcellularLocation>
        <location evidence="1">Membrane</location>
        <topology evidence="1">Multi-pass membrane protein</topology>
    </subcellularLocation>
</comment>
<feature type="transmembrane region" description="Helical" evidence="7">
    <location>
        <begin position="56"/>
        <end position="76"/>
    </location>
</feature>
<keyword evidence="4 7" id="KW-1133">Transmembrane helix</keyword>
<feature type="transmembrane region" description="Helical" evidence="7">
    <location>
        <begin position="497"/>
        <end position="518"/>
    </location>
</feature>
<feature type="transmembrane region" description="Helical" evidence="7">
    <location>
        <begin position="27"/>
        <end position="44"/>
    </location>
</feature>
<keyword evidence="6" id="KW-0769">Symport</keyword>
<dbReference type="SUPFAM" id="SSF161070">
    <property type="entry name" value="SNF-like"/>
    <property type="match status" value="1"/>
</dbReference>
<feature type="transmembrane region" description="Helical" evidence="7">
    <location>
        <begin position="533"/>
        <end position="559"/>
    </location>
</feature>
<evidence type="ECO:0000256" key="5">
    <source>
        <dbReference type="ARBA" id="ARBA00023136"/>
    </source>
</evidence>
<dbReference type="InterPro" id="IPR037272">
    <property type="entry name" value="SNS_sf"/>
</dbReference>
<feature type="transmembrane region" description="Helical" evidence="7">
    <location>
        <begin position="88"/>
        <end position="110"/>
    </location>
</feature>
<evidence type="ECO:0000256" key="7">
    <source>
        <dbReference type="SAM" id="Phobius"/>
    </source>
</evidence>
<comment type="similarity">
    <text evidence="6">Belongs to the sodium:neurotransmitter symporter (SNF) (TC 2.A.22) family.</text>
</comment>
<gene>
    <name evidence="8" type="ORF">CVLEPA_LOCUS3118</name>
</gene>
<keyword evidence="3 6" id="KW-0812">Transmembrane</keyword>
<sequence length="592" mass="66587">MERPLKMDDSCTSKKTKTKRQTWSKPWDFVISSAGMCIGLGNIWRFPYLCFKYGGGAFLIPYILAVVVLAIPLTILEVSLGQSVQKGVIASWATIPIFKGISLASGVSMFHSNMSYPVILAWVFKYFVSSFTQNLPWMSCNNEWNTEHCIELFYGGNGTAIKTLNNFNEITPNTTNRSCATVSMSAAEEFWNYGILGVSRGLHDIGGLQGDLAIYLAVIWILGYLAIFQGIKWSAKVVYVTATLPVVLIIIVTIRGATLEGASLGIDYYLRPELSKLQNPEVWIGATSQVFYSYALCGAGLITLGSYNKYNQNFIRDSILIAFFNGFASFLCGFAVFSTLGSMAYFQNLTIQEVAQSGPGLVFIAYPQALALLPLPQFWNILFFLTLLLLGFDSQFVYMESFCALFMDINPRLRKCHKYSRQVFLAICCAGFCLLGMIFMTKGGVYVFEMFNMYGKAGWCLFFIAACEFIAIGWVYGADCHWKEINRMIGPRKIQPIVTVVWKYVGPILCLAMSIYYVTAHSPLSYGSYVYPVWAQVVCHLISTSSGIWIPLYVLYLLVTTKKPWSKLRRMETNNKRENLSDSFKEEKLEMM</sequence>
<feature type="transmembrane region" description="Helical" evidence="7">
    <location>
        <begin position="453"/>
        <end position="476"/>
    </location>
</feature>
<dbReference type="PRINTS" id="PR00176">
    <property type="entry name" value="NANEUSMPORT"/>
</dbReference>